<reference evidence="1 2" key="1">
    <citation type="submission" date="2023-05" db="EMBL/GenBank/DDBJ databases">
        <title>B98-5 Cell Line De Novo Hybrid Assembly: An Optical Mapping Approach.</title>
        <authorList>
            <person name="Kananen K."/>
            <person name="Auerbach J.A."/>
            <person name="Kautto E."/>
            <person name="Blachly J.S."/>
        </authorList>
    </citation>
    <scope>NUCLEOTIDE SEQUENCE [LARGE SCALE GENOMIC DNA]</scope>
    <source>
        <strain evidence="1">B95-8</strain>
        <tissue evidence="1">Cell line</tissue>
    </source>
</reference>
<proteinExistence type="predicted"/>
<protein>
    <submittedName>
        <fullName evidence="1">Uncharacterized protein</fullName>
    </submittedName>
</protein>
<accession>A0ABQ9WBI7</accession>
<name>A0ABQ9WBI7_SAGOE</name>
<evidence type="ECO:0000313" key="1">
    <source>
        <dbReference type="EMBL" id="KAK2118419.1"/>
    </source>
</evidence>
<evidence type="ECO:0000313" key="2">
    <source>
        <dbReference type="Proteomes" id="UP001266305"/>
    </source>
</evidence>
<gene>
    <name evidence="1" type="ORF">P7K49_005306</name>
</gene>
<comment type="caution">
    <text evidence="1">The sequence shown here is derived from an EMBL/GenBank/DDBJ whole genome shotgun (WGS) entry which is preliminary data.</text>
</comment>
<sequence length="129" mass="13680">MKETEAALACPLATELFWPWKGAQSSSSDTLWTELTVKVAQVSTVKGQAPDPRVLLDIPGPLVEGPSGIQRSPLQVSLSTSTQMQGAADLRPPQPSLVASCPGLCGSVIHHSDRTHIDKGQSNDFDSAF</sequence>
<keyword evidence="2" id="KW-1185">Reference proteome</keyword>
<organism evidence="1 2">
    <name type="scientific">Saguinus oedipus</name>
    <name type="common">Cotton-top tamarin</name>
    <name type="synonym">Oedipomidas oedipus</name>
    <dbReference type="NCBI Taxonomy" id="9490"/>
    <lineage>
        <taxon>Eukaryota</taxon>
        <taxon>Metazoa</taxon>
        <taxon>Chordata</taxon>
        <taxon>Craniata</taxon>
        <taxon>Vertebrata</taxon>
        <taxon>Euteleostomi</taxon>
        <taxon>Mammalia</taxon>
        <taxon>Eutheria</taxon>
        <taxon>Euarchontoglires</taxon>
        <taxon>Primates</taxon>
        <taxon>Haplorrhini</taxon>
        <taxon>Platyrrhini</taxon>
        <taxon>Cebidae</taxon>
        <taxon>Callitrichinae</taxon>
        <taxon>Saguinus</taxon>
    </lineage>
</organism>
<dbReference type="EMBL" id="JASSZA010000002">
    <property type="protein sequence ID" value="KAK2118419.1"/>
    <property type="molecule type" value="Genomic_DNA"/>
</dbReference>
<dbReference type="Proteomes" id="UP001266305">
    <property type="component" value="Unassembled WGS sequence"/>
</dbReference>